<evidence type="ECO:0000313" key="2">
    <source>
        <dbReference type="Proteomes" id="UP000215453"/>
    </source>
</evidence>
<reference evidence="1 2" key="1">
    <citation type="submission" date="2016-10" db="EMBL/GenBank/DDBJ databases">
        <authorList>
            <person name="Varghese N."/>
        </authorList>
    </citation>
    <scope>NUCLEOTIDE SEQUENCE [LARGE SCALE GENOMIC DNA]</scope>
</reference>
<evidence type="ECO:0000313" key="1">
    <source>
        <dbReference type="EMBL" id="SMY29923.1"/>
    </source>
</evidence>
<name>A0A1Y6LZT7_ZYMTR</name>
<sequence>MTVTADIRFQRPGDVRTLASALLEHDDTLNLVLHLYWPLLGNDGIPVAADVNVGDDVVAPLFEQWITAIGQAEVPASSEPSKSAPFKVRLVFDVARPIKFSRGSGFHTAETRGIPQLAALLKSKLQTWPLELAFAGCACWCALKTLTVLNERTLPIGDRQKARCLQLARKHWDDDCWKDQEEDDALLRRLCSRSIIALSSDDRDCLSVWTKRAKQKPIEPDESYWSGEPNSMGYVTPNGTHREIYLPPGTLKLAWEYQEDGNWEELAKFEAFRREA</sequence>
<dbReference type="Proteomes" id="UP000215453">
    <property type="component" value="Chromosome 13"/>
</dbReference>
<protein>
    <submittedName>
        <fullName evidence="1">Uncharacterized protein</fullName>
    </submittedName>
</protein>
<proteinExistence type="predicted"/>
<gene>
    <name evidence="1" type="ORF">ZT1A5_G11372</name>
</gene>
<accession>A0A1Y6LZT7</accession>
<dbReference type="EMBL" id="LT882688">
    <property type="protein sequence ID" value="SMY29923.1"/>
    <property type="molecule type" value="Genomic_DNA"/>
</dbReference>
<dbReference type="AlphaFoldDB" id="A0A1Y6LZT7"/>
<organism evidence="1 2">
    <name type="scientific">Zymoseptoria tritici ST99CH_1A5</name>
    <dbReference type="NCBI Taxonomy" id="1276529"/>
    <lineage>
        <taxon>Eukaryota</taxon>
        <taxon>Fungi</taxon>
        <taxon>Dikarya</taxon>
        <taxon>Ascomycota</taxon>
        <taxon>Pezizomycotina</taxon>
        <taxon>Dothideomycetes</taxon>
        <taxon>Dothideomycetidae</taxon>
        <taxon>Mycosphaerellales</taxon>
        <taxon>Mycosphaerellaceae</taxon>
        <taxon>Zymoseptoria</taxon>
    </lineage>
</organism>